<dbReference type="OrthoDB" id="5239982at2759"/>
<keyword evidence="3" id="KW-1185">Reference proteome</keyword>
<dbReference type="GeneID" id="39580118"/>
<evidence type="ECO:0000313" key="3">
    <source>
        <dbReference type="Proteomes" id="UP000272025"/>
    </source>
</evidence>
<dbReference type="RefSeq" id="XP_028467847.1">
    <property type="nucleotide sequence ID" value="XM_028611640.1"/>
</dbReference>
<organism evidence="2 3">
    <name type="scientific">Sodiomyces alkalinus (strain CBS 110278 / VKM F-3762 / F11)</name>
    <name type="common">Alkaliphilic filamentous fungus</name>
    <dbReference type="NCBI Taxonomy" id="1314773"/>
    <lineage>
        <taxon>Eukaryota</taxon>
        <taxon>Fungi</taxon>
        <taxon>Dikarya</taxon>
        <taxon>Ascomycota</taxon>
        <taxon>Pezizomycotina</taxon>
        <taxon>Sordariomycetes</taxon>
        <taxon>Hypocreomycetidae</taxon>
        <taxon>Glomerellales</taxon>
        <taxon>Plectosphaerellaceae</taxon>
        <taxon>Sodiomyces</taxon>
    </lineage>
</organism>
<dbReference type="STRING" id="1314773.A0A3N2PZT6"/>
<evidence type="ECO:0000313" key="2">
    <source>
        <dbReference type="EMBL" id="ROT40041.1"/>
    </source>
</evidence>
<protein>
    <recommendedName>
        <fullName evidence="4">AA1-like domain-containing protein</fullName>
    </recommendedName>
</protein>
<keyword evidence="1" id="KW-0732">Signal</keyword>
<gene>
    <name evidence="2" type="ORF">SODALDRAFT_332198</name>
</gene>
<name>A0A3N2PZT6_SODAK</name>
<reference evidence="2 3" key="1">
    <citation type="journal article" date="2018" name="Mol. Ecol.">
        <title>The obligate alkalophilic soda-lake fungus Sodiomyces alkalinus has shifted to a protein diet.</title>
        <authorList>
            <person name="Grum-Grzhimaylo A.A."/>
            <person name="Falkoski D.L."/>
            <person name="van den Heuvel J."/>
            <person name="Valero-Jimenez C.A."/>
            <person name="Min B."/>
            <person name="Choi I.G."/>
            <person name="Lipzen A."/>
            <person name="Daum C.G."/>
            <person name="Aanen D.K."/>
            <person name="Tsang A."/>
            <person name="Henrissat B."/>
            <person name="Bilanenko E.N."/>
            <person name="de Vries R.P."/>
            <person name="van Kan J.A.L."/>
            <person name="Grigoriev I.V."/>
            <person name="Debets A.J.M."/>
        </authorList>
    </citation>
    <scope>NUCLEOTIDE SEQUENCE [LARGE SCALE GENOMIC DNA]</scope>
    <source>
        <strain evidence="2 3">F11</strain>
    </source>
</reference>
<evidence type="ECO:0000256" key="1">
    <source>
        <dbReference type="SAM" id="SignalP"/>
    </source>
</evidence>
<evidence type="ECO:0008006" key="4">
    <source>
        <dbReference type="Google" id="ProtNLM"/>
    </source>
</evidence>
<dbReference type="EMBL" id="ML119053">
    <property type="protein sequence ID" value="ROT40041.1"/>
    <property type="molecule type" value="Genomic_DNA"/>
</dbReference>
<dbReference type="Proteomes" id="UP000272025">
    <property type="component" value="Unassembled WGS sequence"/>
</dbReference>
<accession>A0A3N2PZT6</accession>
<feature type="chain" id="PRO_5017936332" description="AA1-like domain-containing protein" evidence="1">
    <location>
        <begin position="21"/>
        <end position="125"/>
    </location>
</feature>
<sequence length="125" mass="13596">MNQLLGFLLLGAPTVNAAMAAYMAAVPQRIRALVEAHECTLPAEFTIKNFSGNPDDGGDTLSQFEFNFQDDETDVSTLCQFNSSSEAIIIGGRTARYACNDPLVQFIWQDAALTMIEKACPDEQG</sequence>
<feature type="signal peptide" evidence="1">
    <location>
        <begin position="1"/>
        <end position="20"/>
    </location>
</feature>
<dbReference type="AlphaFoldDB" id="A0A3N2PZT6"/>
<proteinExistence type="predicted"/>